<dbReference type="AlphaFoldDB" id="A0A090SWN8"/>
<dbReference type="SUPFAM" id="SSF46785">
    <property type="entry name" value="Winged helix' DNA-binding domain"/>
    <property type="match status" value="1"/>
</dbReference>
<dbReference type="EMBL" id="BBMT01000001">
    <property type="protein sequence ID" value="GAL32091.1"/>
    <property type="molecule type" value="Genomic_DNA"/>
</dbReference>
<keyword evidence="7" id="KW-1185">Reference proteome</keyword>
<comment type="similarity">
    <text evidence="1">Belongs to the LysR transcriptional regulatory family.</text>
</comment>
<dbReference type="InterPro" id="IPR036390">
    <property type="entry name" value="WH_DNA-bd_sf"/>
</dbReference>
<evidence type="ECO:0000256" key="2">
    <source>
        <dbReference type="ARBA" id="ARBA00023015"/>
    </source>
</evidence>
<keyword evidence="2" id="KW-0805">Transcription regulation</keyword>
<dbReference type="GO" id="GO:0003700">
    <property type="term" value="F:DNA-binding transcription factor activity"/>
    <property type="evidence" value="ECO:0007669"/>
    <property type="project" value="InterPro"/>
</dbReference>
<gene>
    <name evidence="6" type="ORF">JCM19240_5522</name>
</gene>
<sequence length="296" mass="33337">MINTTWLNTFKTLVEIGHFTQTAEKLFMTQPGVSQHIKKLETSLKAELITREGKTFELTEQGRLVYDYACELAKREVSLLEKLKYDDPESGSLSFSASGAISTALYPKLLHLQTQYPGLRVNIEAAPNRRVIESVANGSIDSGIVTAVPQHPDLSAEHLGKLELCLIGSKSSVSKFSPREALEQLGVIDHPDAQYYLQKLIDQSGLAELESVEWQDFRKVSYINQHSQILQPVAMGIGVTVLPKVAIEYSEYKDKVDVWQTVELVSEPLYFVQKKRKRLAARYSFLLDVIKETEFS</sequence>
<dbReference type="Gene3D" id="1.10.10.10">
    <property type="entry name" value="Winged helix-like DNA-binding domain superfamily/Winged helix DNA-binding domain"/>
    <property type="match status" value="1"/>
</dbReference>
<organism evidence="6 7">
    <name type="scientific">Vibrio maritimus</name>
    <dbReference type="NCBI Taxonomy" id="990268"/>
    <lineage>
        <taxon>Bacteria</taxon>
        <taxon>Pseudomonadati</taxon>
        <taxon>Pseudomonadota</taxon>
        <taxon>Gammaproteobacteria</taxon>
        <taxon>Vibrionales</taxon>
        <taxon>Vibrionaceae</taxon>
        <taxon>Vibrio</taxon>
    </lineage>
</organism>
<dbReference type="Gene3D" id="3.40.190.10">
    <property type="entry name" value="Periplasmic binding protein-like II"/>
    <property type="match status" value="2"/>
</dbReference>
<dbReference type="Proteomes" id="UP000029224">
    <property type="component" value="Unassembled WGS sequence"/>
</dbReference>
<dbReference type="CDD" id="cd05466">
    <property type="entry name" value="PBP2_LTTR_substrate"/>
    <property type="match status" value="1"/>
</dbReference>
<protein>
    <submittedName>
        <fullName evidence="6">Transcriptional regulator LysR family</fullName>
    </submittedName>
</protein>
<keyword evidence="4" id="KW-0804">Transcription</keyword>
<evidence type="ECO:0000313" key="7">
    <source>
        <dbReference type="Proteomes" id="UP000029224"/>
    </source>
</evidence>
<evidence type="ECO:0000256" key="3">
    <source>
        <dbReference type="ARBA" id="ARBA00023125"/>
    </source>
</evidence>
<dbReference type="SUPFAM" id="SSF53850">
    <property type="entry name" value="Periplasmic binding protein-like II"/>
    <property type="match status" value="1"/>
</dbReference>
<accession>A0A090SWN8</accession>
<dbReference type="PROSITE" id="PS50931">
    <property type="entry name" value="HTH_LYSR"/>
    <property type="match status" value="1"/>
</dbReference>
<dbReference type="InterPro" id="IPR000847">
    <property type="entry name" value="LysR_HTH_N"/>
</dbReference>
<evidence type="ECO:0000259" key="5">
    <source>
        <dbReference type="PROSITE" id="PS50931"/>
    </source>
</evidence>
<dbReference type="InterPro" id="IPR005119">
    <property type="entry name" value="LysR_subst-bd"/>
</dbReference>
<comment type="caution">
    <text evidence="6">The sequence shown here is derived from an EMBL/GenBank/DDBJ whole genome shotgun (WGS) entry which is preliminary data.</text>
</comment>
<dbReference type="PANTHER" id="PTHR30126">
    <property type="entry name" value="HTH-TYPE TRANSCRIPTIONAL REGULATOR"/>
    <property type="match status" value="1"/>
</dbReference>
<dbReference type="PANTHER" id="PTHR30126:SF99">
    <property type="entry name" value="TRANSCRIPTIONAL REGULATOR LYSR FAMILY"/>
    <property type="match status" value="1"/>
</dbReference>
<evidence type="ECO:0000256" key="1">
    <source>
        <dbReference type="ARBA" id="ARBA00009437"/>
    </source>
</evidence>
<dbReference type="Pfam" id="PF03466">
    <property type="entry name" value="LysR_substrate"/>
    <property type="match status" value="1"/>
</dbReference>
<dbReference type="PRINTS" id="PR00039">
    <property type="entry name" value="HTHLYSR"/>
</dbReference>
<keyword evidence="3" id="KW-0238">DNA-binding</keyword>
<reference evidence="6 7" key="1">
    <citation type="submission" date="2014-09" db="EMBL/GenBank/DDBJ databases">
        <title>Vibrio maritimus JCM 19240. (C210) whole genome shotgun sequence.</title>
        <authorList>
            <person name="Sawabe T."/>
            <person name="Meirelles P."/>
            <person name="Nakanishi M."/>
            <person name="Sayaka M."/>
            <person name="Hattori M."/>
            <person name="Ohkuma M."/>
        </authorList>
    </citation>
    <scope>NUCLEOTIDE SEQUENCE [LARGE SCALE GENOMIC DNA]</scope>
    <source>
        <strain evidence="6 7">JCM 19240</strain>
    </source>
</reference>
<proteinExistence type="inferred from homology"/>
<name>A0A090SWN8_9VIBR</name>
<dbReference type="InterPro" id="IPR036388">
    <property type="entry name" value="WH-like_DNA-bd_sf"/>
</dbReference>
<dbReference type="Pfam" id="PF00126">
    <property type="entry name" value="HTH_1"/>
    <property type="match status" value="1"/>
</dbReference>
<evidence type="ECO:0000313" key="6">
    <source>
        <dbReference type="EMBL" id="GAL32091.1"/>
    </source>
</evidence>
<reference evidence="6 7" key="2">
    <citation type="submission" date="2014-09" db="EMBL/GenBank/DDBJ databases">
        <authorList>
            <consortium name="NBRP consortium"/>
            <person name="Sawabe T."/>
            <person name="Meirelles P."/>
            <person name="Nakanishi M."/>
            <person name="Sayaka M."/>
            <person name="Hattori M."/>
            <person name="Ohkuma M."/>
        </authorList>
    </citation>
    <scope>NUCLEOTIDE SEQUENCE [LARGE SCALE GENOMIC DNA]</scope>
    <source>
        <strain evidence="6 7">JCM 19240</strain>
    </source>
</reference>
<dbReference type="OrthoDB" id="5289754at2"/>
<evidence type="ECO:0000256" key="4">
    <source>
        <dbReference type="ARBA" id="ARBA00023163"/>
    </source>
</evidence>
<dbReference type="GO" id="GO:0000976">
    <property type="term" value="F:transcription cis-regulatory region binding"/>
    <property type="evidence" value="ECO:0007669"/>
    <property type="project" value="TreeGrafter"/>
</dbReference>
<feature type="domain" description="HTH lysR-type" evidence="5">
    <location>
        <begin position="2"/>
        <end position="59"/>
    </location>
</feature>